<gene>
    <name evidence="1" type="ORF">GO499_10675</name>
</gene>
<dbReference type="Gene3D" id="2.130.10.10">
    <property type="entry name" value="YVTN repeat-like/Quinoprotein amine dehydrogenase"/>
    <property type="match status" value="1"/>
</dbReference>
<dbReference type="RefSeq" id="WP_161862169.1">
    <property type="nucleotide sequence ID" value="NZ_CP046620.1"/>
</dbReference>
<reference evidence="1 2" key="1">
    <citation type="submission" date="2019-12" db="EMBL/GenBank/DDBJ databases">
        <title>Complete genome sequence of Algicella marina strain 9Alg 56(T) isolated from the red alga Tichocarpus crinitus.</title>
        <authorList>
            <person name="Kim S.-G."/>
            <person name="Nedashkovskaya O.I."/>
        </authorList>
    </citation>
    <scope>NUCLEOTIDE SEQUENCE [LARGE SCALE GENOMIC DNA]</scope>
    <source>
        <strain evidence="1 2">9Alg 56</strain>
    </source>
</reference>
<proteinExistence type="predicted"/>
<organism evidence="1 2">
    <name type="scientific">Algicella marina</name>
    <dbReference type="NCBI Taxonomy" id="2683284"/>
    <lineage>
        <taxon>Bacteria</taxon>
        <taxon>Pseudomonadati</taxon>
        <taxon>Pseudomonadota</taxon>
        <taxon>Alphaproteobacteria</taxon>
        <taxon>Rhodobacterales</taxon>
        <taxon>Paracoccaceae</taxon>
        <taxon>Algicella</taxon>
    </lineage>
</organism>
<dbReference type="EMBL" id="CP046620">
    <property type="protein sequence ID" value="QHQ35608.1"/>
    <property type="molecule type" value="Genomic_DNA"/>
</dbReference>
<dbReference type="AlphaFoldDB" id="A0A6P1SYQ6"/>
<protein>
    <submittedName>
        <fullName evidence="1">Exo-alpha-sialidase</fullName>
    </submittedName>
</protein>
<accession>A0A6P1SYQ6</accession>
<dbReference type="GO" id="GO:0010411">
    <property type="term" value="P:xyloglucan metabolic process"/>
    <property type="evidence" value="ECO:0007669"/>
    <property type="project" value="TreeGrafter"/>
</dbReference>
<dbReference type="InterPro" id="IPR052025">
    <property type="entry name" value="Xyloglucanase_GH74"/>
</dbReference>
<dbReference type="KEGG" id="amaq:GO499_10675"/>
<evidence type="ECO:0000313" key="1">
    <source>
        <dbReference type="EMBL" id="QHQ35608.1"/>
    </source>
</evidence>
<dbReference type="PANTHER" id="PTHR43739:SF5">
    <property type="entry name" value="EXO-ALPHA-SIALIDASE"/>
    <property type="match status" value="1"/>
</dbReference>
<sequence>MGVKILLGTNKGAFFLQSDAPREDWAIHGPFCDHWPINHVAGDGNGRIYAAGGSEWHGLDVWRTDDFGKSWARSGKGIDIEGETIDRVWSLACTAGSVFAGVRPAALFRSEDGGETWQHLKALSEHPSRGQWQPGGAGLTLHHIVPDPQDPARIWVGISTAGVFFTEDGGRSWEPRNHGTRADFMPEDQRYPEIGQCVHGIALAGNDILYQQNHCGMYRSDDAGKTWRSIEAGLPSSFGFPVSVHPRDAQTAWYIPMNGDSTGRYMPDAKAAVWRTRDGGATWHDMRSGLPQRHAYLTVLRQAMAVDSCESVGVYFGTASGTVFGSRDEGETWDVLAEHLPMITSVETITDEA</sequence>
<dbReference type="Proteomes" id="UP000464495">
    <property type="component" value="Chromosome"/>
</dbReference>
<dbReference type="SUPFAM" id="SSF110296">
    <property type="entry name" value="Oligoxyloglucan reducing end-specific cellobiohydrolase"/>
    <property type="match status" value="1"/>
</dbReference>
<dbReference type="InterPro" id="IPR015943">
    <property type="entry name" value="WD40/YVTN_repeat-like_dom_sf"/>
</dbReference>
<evidence type="ECO:0000313" key="2">
    <source>
        <dbReference type="Proteomes" id="UP000464495"/>
    </source>
</evidence>
<name>A0A6P1SYQ6_9RHOB</name>
<dbReference type="PANTHER" id="PTHR43739">
    <property type="entry name" value="XYLOGLUCANASE (EUROFUNG)"/>
    <property type="match status" value="1"/>
</dbReference>
<dbReference type="CDD" id="cd15482">
    <property type="entry name" value="Sialidase_non-viral"/>
    <property type="match status" value="1"/>
</dbReference>
<keyword evidence="2" id="KW-1185">Reference proteome</keyword>